<dbReference type="PANTHER" id="PTHR30466">
    <property type="entry name" value="FLAVIN REDUCTASE"/>
    <property type="match status" value="1"/>
</dbReference>
<gene>
    <name evidence="3" type="ordered locus">Saro_3612</name>
</gene>
<sequence>MKVAGIRPILADHGPRGARLTQTTPPLDARLKRVLRFMPAPVGIVTSFDPDSGQPVGLAMSALMPVTLDPPAMAICVNRSGSAHDAMIRAGRFCINLLQPGQDGHVVPFADPAARDARFTQDDWRRHVHHAHEGVWFIDGAPAAIFCTIRERVGFGTHDLLVGEVDDLLTSGSDDILGWANGALCRPAPLS</sequence>
<dbReference type="KEGG" id="nar:Saro_3612"/>
<keyword evidence="4" id="KW-1185">Reference proteome</keyword>
<dbReference type="EMBL" id="CP000677">
    <property type="protein sequence ID" value="ABP64472.1"/>
    <property type="molecule type" value="Genomic_DNA"/>
</dbReference>
<organism evidence="3 4">
    <name type="scientific">Novosphingobium aromaticivorans (strain ATCC 700278 / DSM 12444 / CCUG 56034 / CIP 105152 / NBRC 16084 / F199)</name>
    <dbReference type="NCBI Taxonomy" id="279238"/>
    <lineage>
        <taxon>Bacteria</taxon>
        <taxon>Pseudomonadati</taxon>
        <taxon>Pseudomonadota</taxon>
        <taxon>Alphaproteobacteria</taxon>
        <taxon>Sphingomonadales</taxon>
        <taxon>Sphingomonadaceae</taxon>
        <taxon>Novosphingobium</taxon>
    </lineage>
</organism>
<protein>
    <submittedName>
        <fullName evidence="3">Flavin reductase domain protein, FMN-binding</fullName>
    </submittedName>
</protein>
<dbReference type="InterPro" id="IPR002563">
    <property type="entry name" value="Flavin_Rdtase-like_dom"/>
</dbReference>
<dbReference type="SMART" id="SM00903">
    <property type="entry name" value="Flavin_Reduct"/>
    <property type="match status" value="1"/>
</dbReference>
<dbReference type="GO" id="GO:0042602">
    <property type="term" value="F:riboflavin reductase (NADPH) activity"/>
    <property type="evidence" value="ECO:0007669"/>
    <property type="project" value="TreeGrafter"/>
</dbReference>
<evidence type="ECO:0000313" key="3">
    <source>
        <dbReference type="EMBL" id="ABP64472.1"/>
    </source>
</evidence>
<evidence type="ECO:0000313" key="4">
    <source>
        <dbReference type="Proteomes" id="UP000009134"/>
    </source>
</evidence>
<dbReference type="SUPFAM" id="SSF50475">
    <property type="entry name" value="FMN-binding split barrel"/>
    <property type="match status" value="1"/>
</dbReference>
<dbReference type="eggNOG" id="COG1853">
    <property type="taxonomic scope" value="Bacteria"/>
</dbReference>
<keyword evidence="3" id="KW-0614">Plasmid</keyword>
<geneLocation type="plasmid" evidence="3 4">
    <name>pNL2</name>
</geneLocation>
<name>A4XEW1_NOVAD</name>
<evidence type="ECO:0000256" key="1">
    <source>
        <dbReference type="ARBA" id="ARBA00023002"/>
    </source>
</evidence>
<keyword evidence="1" id="KW-0560">Oxidoreductase</keyword>
<proteinExistence type="predicted"/>
<dbReference type="InterPro" id="IPR050268">
    <property type="entry name" value="NADH-dep_flavin_reductase"/>
</dbReference>
<dbReference type="Gene3D" id="2.30.110.10">
    <property type="entry name" value="Electron Transport, Fmn-binding Protein, Chain A"/>
    <property type="match status" value="1"/>
</dbReference>
<dbReference type="PANTHER" id="PTHR30466:SF1">
    <property type="entry name" value="FMN REDUCTASE (NADH) RUTF"/>
    <property type="match status" value="1"/>
</dbReference>
<dbReference type="Proteomes" id="UP000009134">
    <property type="component" value="Plasmid pNL2"/>
</dbReference>
<evidence type="ECO:0000259" key="2">
    <source>
        <dbReference type="SMART" id="SM00903"/>
    </source>
</evidence>
<dbReference type="HOGENOM" id="CLU_059021_2_1_5"/>
<dbReference type="Pfam" id="PF01613">
    <property type="entry name" value="Flavin_Reduct"/>
    <property type="match status" value="1"/>
</dbReference>
<dbReference type="InterPro" id="IPR012349">
    <property type="entry name" value="Split_barrel_FMN-bd"/>
</dbReference>
<dbReference type="AlphaFoldDB" id="A4XEW1"/>
<reference evidence="3 4" key="1">
    <citation type="submission" date="2007-04" db="EMBL/GenBank/DDBJ databases">
        <title>Complete sequence of plasmid pNL2 of Novosphingobium aromaticivorans DSM 12444.</title>
        <authorList>
            <consortium name="US DOE Joint Genome Institute"/>
            <person name="Copeland A."/>
            <person name="Lucas S."/>
            <person name="Lapidus A."/>
            <person name="Barry K."/>
            <person name="Detter J.C."/>
            <person name="Glavina del Rio T."/>
            <person name="Hammon N."/>
            <person name="Israni S."/>
            <person name="Dalin E."/>
            <person name="Tice H."/>
            <person name="Pitluck S."/>
            <person name="Chertkov O."/>
            <person name="Han C."/>
            <person name="Thomson S."/>
            <person name="Schmutz J."/>
            <person name="Larimer F."/>
            <person name="Land M."/>
            <person name="Kyrpides N."/>
            <person name="Ivanova N."/>
            <person name="Fredrickson J."/>
            <person name="Romine M.F."/>
            <person name="Richardson P."/>
        </authorList>
    </citation>
    <scope>NUCLEOTIDE SEQUENCE [LARGE SCALE GENOMIC DNA]</scope>
    <source>
        <strain evidence="4">ATCC 700278 / DSM 12444 / CCUG 56034 / CIP 105152 / NBRC 16084 / F199</strain>
        <plasmid evidence="3 4">pNL2</plasmid>
    </source>
</reference>
<feature type="domain" description="Flavin reductase like" evidence="2">
    <location>
        <begin position="35"/>
        <end position="186"/>
    </location>
</feature>
<accession>A4XEW1</accession>
<dbReference type="GO" id="GO:0010181">
    <property type="term" value="F:FMN binding"/>
    <property type="evidence" value="ECO:0007669"/>
    <property type="project" value="InterPro"/>
</dbReference>